<evidence type="ECO:0000313" key="2">
    <source>
        <dbReference type="EMBL" id="TXD88670.1"/>
    </source>
</evidence>
<sequence length="136" mass="16336">MSRILLVLCLTLALQTTVFSQTNNEARQKEKYEEKVEENKQKYIQDFLKSLDVDAFQKEIIYQSIDTYFDEVTKIQTFGLKSYEMKDEIDKMRRRHFADVRTIVSEEVMQRIEDAVTGKWDPKKDKKKQKKSRRDK</sequence>
<dbReference type="EMBL" id="VORO01000012">
    <property type="protein sequence ID" value="TXD88670.1"/>
    <property type="molecule type" value="Genomic_DNA"/>
</dbReference>
<dbReference type="Proteomes" id="UP000321578">
    <property type="component" value="Unassembled WGS sequence"/>
</dbReference>
<organism evidence="2 3">
    <name type="scientific">Subsaximicrobium wynnwilliamsii</name>
    <dbReference type="NCBI Taxonomy" id="291179"/>
    <lineage>
        <taxon>Bacteria</taxon>
        <taxon>Pseudomonadati</taxon>
        <taxon>Bacteroidota</taxon>
        <taxon>Flavobacteriia</taxon>
        <taxon>Flavobacteriales</taxon>
        <taxon>Flavobacteriaceae</taxon>
        <taxon>Subsaximicrobium</taxon>
    </lineage>
</organism>
<name>A0A5C6ZG70_9FLAO</name>
<keyword evidence="3" id="KW-1185">Reference proteome</keyword>
<evidence type="ECO:0000313" key="3">
    <source>
        <dbReference type="Proteomes" id="UP000321578"/>
    </source>
</evidence>
<evidence type="ECO:0000256" key="1">
    <source>
        <dbReference type="SAM" id="SignalP"/>
    </source>
</evidence>
<accession>A0A5C6ZG70</accession>
<feature type="chain" id="PRO_5023135186" evidence="1">
    <location>
        <begin position="21"/>
        <end position="136"/>
    </location>
</feature>
<reference evidence="2 3" key="1">
    <citation type="submission" date="2019-08" db="EMBL/GenBank/DDBJ databases">
        <title>Genomes of Subsaximicrobium wynnwilliamsii strains.</title>
        <authorList>
            <person name="Bowman J.P."/>
        </authorList>
    </citation>
    <scope>NUCLEOTIDE SEQUENCE [LARGE SCALE GENOMIC DNA]</scope>
    <source>
        <strain evidence="2 3">2-80-2</strain>
    </source>
</reference>
<dbReference type="OrthoDB" id="1135024at2"/>
<gene>
    <name evidence="2" type="ORF">ESY86_11940</name>
</gene>
<dbReference type="AlphaFoldDB" id="A0A5C6ZG70"/>
<comment type="caution">
    <text evidence="2">The sequence shown here is derived from an EMBL/GenBank/DDBJ whole genome shotgun (WGS) entry which is preliminary data.</text>
</comment>
<feature type="signal peptide" evidence="1">
    <location>
        <begin position="1"/>
        <end position="20"/>
    </location>
</feature>
<dbReference type="RefSeq" id="WP_147086813.1">
    <property type="nucleotide sequence ID" value="NZ_VORM01000011.1"/>
</dbReference>
<keyword evidence="1" id="KW-0732">Signal</keyword>
<protein>
    <submittedName>
        <fullName evidence="2">Uncharacterized protein</fullName>
    </submittedName>
</protein>
<proteinExistence type="predicted"/>